<dbReference type="Proteomes" id="UP000295106">
    <property type="component" value="Unassembled WGS sequence"/>
</dbReference>
<dbReference type="GO" id="GO:0005524">
    <property type="term" value="F:ATP binding"/>
    <property type="evidence" value="ECO:0007669"/>
    <property type="project" value="UniProtKB-KW"/>
</dbReference>
<evidence type="ECO:0000256" key="9">
    <source>
        <dbReference type="ARBA" id="ARBA00022840"/>
    </source>
</evidence>
<evidence type="ECO:0000256" key="3">
    <source>
        <dbReference type="ARBA" id="ARBA00012438"/>
    </source>
</evidence>
<comment type="catalytic activity">
    <reaction evidence="1">
        <text>ATP + protein L-histidine = ADP + protein N-phospho-L-histidine.</text>
        <dbReference type="EC" id="2.7.13.3"/>
    </reaction>
</comment>
<reference evidence="13 14" key="1">
    <citation type="submission" date="2019-03" db="EMBL/GenBank/DDBJ databases">
        <title>Genomic Encyclopedia of Type Strains, Phase IV (KMG-IV): sequencing the most valuable type-strain genomes for metagenomic binning, comparative biology and taxonomic classification.</title>
        <authorList>
            <person name="Goeker M."/>
        </authorList>
    </citation>
    <scope>NUCLEOTIDE SEQUENCE [LARGE SCALE GENOMIC DNA]</scope>
    <source>
        <strain evidence="13 14">DSM 1709</strain>
    </source>
</reference>
<keyword evidence="6" id="KW-0812">Transmembrane</keyword>
<name>A0A4R2MCN7_RUBGE</name>
<comment type="caution">
    <text evidence="13">The sequence shown here is derived from an EMBL/GenBank/DDBJ whole genome shotgun (WGS) entry which is preliminary data.</text>
</comment>
<dbReference type="EMBL" id="SLXD01000005">
    <property type="protein sequence ID" value="TCP02895.1"/>
    <property type="molecule type" value="Genomic_DNA"/>
</dbReference>
<protein>
    <recommendedName>
        <fullName evidence="3">histidine kinase</fullName>
        <ecNumber evidence="3">2.7.13.3</ecNumber>
    </recommendedName>
</protein>
<gene>
    <name evidence="13" type="ORF">EV684_10561</name>
</gene>
<dbReference type="Pfam" id="PF02518">
    <property type="entry name" value="HATPase_c"/>
    <property type="match status" value="1"/>
</dbReference>
<dbReference type="GeneID" id="99684672"/>
<evidence type="ECO:0000256" key="2">
    <source>
        <dbReference type="ARBA" id="ARBA00004141"/>
    </source>
</evidence>
<dbReference type="Gene3D" id="1.10.287.130">
    <property type="match status" value="1"/>
</dbReference>
<dbReference type="InterPro" id="IPR013727">
    <property type="entry name" value="2CSK_N"/>
</dbReference>
<dbReference type="InterPro" id="IPR003661">
    <property type="entry name" value="HisK_dim/P_dom"/>
</dbReference>
<evidence type="ECO:0000259" key="12">
    <source>
        <dbReference type="PROSITE" id="PS50109"/>
    </source>
</evidence>
<organism evidence="13 14">
    <name type="scientific">Rubrivivax gelatinosus</name>
    <name type="common">Rhodocyclus gelatinosus</name>
    <name type="synonym">Rhodopseudomonas gelatinosa</name>
    <dbReference type="NCBI Taxonomy" id="28068"/>
    <lineage>
        <taxon>Bacteria</taxon>
        <taxon>Pseudomonadati</taxon>
        <taxon>Pseudomonadota</taxon>
        <taxon>Betaproteobacteria</taxon>
        <taxon>Burkholderiales</taxon>
        <taxon>Sphaerotilaceae</taxon>
        <taxon>Rubrivivax</taxon>
    </lineage>
</organism>
<dbReference type="CDD" id="cd00082">
    <property type="entry name" value="HisKA"/>
    <property type="match status" value="1"/>
</dbReference>
<evidence type="ECO:0000256" key="7">
    <source>
        <dbReference type="ARBA" id="ARBA00022741"/>
    </source>
</evidence>
<dbReference type="SMART" id="SM00388">
    <property type="entry name" value="HisKA"/>
    <property type="match status" value="1"/>
</dbReference>
<dbReference type="InterPro" id="IPR050428">
    <property type="entry name" value="TCS_sensor_his_kinase"/>
</dbReference>
<sequence>MSEDTGRRPQSLQRRLLLAVLVAAPLLWAVTVGVATDSAQTEVDEMFDSELIRLAGTVHGALSGMAAKGELTEIELKPPAEGGTGAAELEDMGLAAWDAEGRRLLYDEQGARLPWRRDASGFVDMQVDGIAWRVYYQQAADGRWSVAAAQRQEERDELIWGLLSGQLVPWLLMLPALLLALAWASRRALEPVRRIAGDLEGRDADSLRPLPLDETPAELRPIVGAMNALFERIEAARQRERRFTADAAHELRTPLALLRAQWDVARNSSDPAERAHAEGRLEAGIARMDRLVSQMLALSRVEAAEGLPQRSPVDWPPIVGQVMSDTLPLAERRRIELGCDWPEPPALPLPLDGDPALLEILLRNLVDNATRYAPEGGSVTVVFEPDALRVENDGPPLAPELLQRLGERFRRPEGQAESGSGLGVSIVQRIAVLHGLEMRYGARADGTGVVARVGRDTRRAISRPVPSDGERRG</sequence>
<dbReference type="EC" id="2.7.13.3" evidence="3"/>
<evidence type="ECO:0000256" key="6">
    <source>
        <dbReference type="ARBA" id="ARBA00022692"/>
    </source>
</evidence>
<dbReference type="PANTHER" id="PTHR45436:SF14">
    <property type="entry name" value="SENSOR PROTEIN QSEC"/>
    <property type="match status" value="1"/>
</dbReference>
<dbReference type="Pfam" id="PF08521">
    <property type="entry name" value="2CSK_N"/>
    <property type="match status" value="1"/>
</dbReference>
<accession>A0A4R2MCN7</accession>
<dbReference type="SMART" id="SM00387">
    <property type="entry name" value="HATPase_c"/>
    <property type="match status" value="1"/>
</dbReference>
<keyword evidence="5" id="KW-0808">Transferase</keyword>
<dbReference type="InterPro" id="IPR036890">
    <property type="entry name" value="HATPase_C_sf"/>
</dbReference>
<keyword evidence="10" id="KW-0472">Membrane</keyword>
<dbReference type="AlphaFoldDB" id="A0A4R2MCN7"/>
<dbReference type="InterPro" id="IPR003594">
    <property type="entry name" value="HATPase_dom"/>
</dbReference>
<keyword evidence="4" id="KW-0597">Phosphoprotein</keyword>
<dbReference type="OrthoDB" id="8554694at2"/>
<evidence type="ECO:0000256" key="4">
    <source>
        <dbReference type="ARBA" id="ARBA00022553"/>
    </source>
</evidence>
<dbReference type="GO" id="GO:0000155">
    <property type="term" value="F:phosphorelay sensor kinase activity"/>
    <property type="evidence" value="ECO:0007669"/>
    <property type="project" value="InterPro"/>
</dbReference>
<evidence type="ECO:0000313" key="14">
    <source>
        <dbReference type="Proteomes" id="UP000295106"/>
    </source>
</evidence>
<evidence type="ECO:0000256" key="1">
    <source>
        <dbReference type="ARBA" id="ARBA00000085"/>
    </source>
</evidence>
<keyword evidence="7" id="KW-0547">Nucleotide-binding</keyword>
<dbReference type="Gene3D" id="1.20.5.1040">
    <property type="entry name" value="Sensor protein qsec"/>
    <property type="match status" value="2"/>
</dbReference>
<dbReference type="PROSITE" id="PS50109">
    <property type="entry name" value="HIS_KIN"/>
    <property type="match status" value="1"/>
</dbReference>
<dbReference type="PANTHER" id="PTHR45436">
    <property type="entry name" value="SENSOR HISTIDINE KINASE YKOH"/>
    <property type="match status" value="1"/>
</dbReference>
<evidence type="ECO:0000256" key="8">
    <source>
        <dbReference type="ARBA" id="ARBA00022777"/>
    </source>
</evidence>
<evidence type="ECO:0000256" key="10">
    <source>
        <dbReference type="ARBA" id="ARBA00022989"/>
    </source>
</evidence>
<dbReference type="InterPro" id="IPR036097">
    <property type="entry name" value="HisK_dim/P_sf"/>
</dbReference>
<dbReference type="Gene3D" id="3.30.565.10">
    <property type="entry name" value="Histidine kinase-like ATPase, C-terminal domain"/>
    <property type="match status" value="1"/>
</dbReference>
<dbReference type="SUPFAM" id="SSF47384">
    <property type="entry name" value="Homodimeric domain of signal transducing histidine kinase"/>
    <property type="match status" value="1"/>
</dbReference>
<proteinExistence type="predicted"/>
<keyword evidence="11" id="KW-0902">Two-component regulatory system</keyword>
<evidence type="ECO:0000256" key="11">
    <source>
        <dbReference type="ARBA" id="ARBA00023012"/>
    </source>
</evidence>
<dbReference type="SUPFAM" id="SSF55874">
    <property type="entry name" value="ATPase domain of HSP90 chaperone/DNA topoisomerase II/histidine kinase"/>
    <property type="match status" value="1"/>
</dbReference>
<dbReference type="RefSeq" id="WP_132646451.1">
    <property type="nucleotide sequence ID" value="NZ_CP181386.1"/>
</dbReference>
<keyword evidence="10" id="KW-1133">Transmembrane helix</keyword>
<dbReference type="Pfam" id="PF00512">
    <property type="entry name" value="HisKA"/>
    <property type="match status" value="1"/>
</dbReference>
<dbReference type="InterPro" id="IPR005467">
    <property type="entry name" value="His_kinase_dom"/>
</dbReference>
<evidence type="ECO:0000256" key="5">
    <source>
        <dbReference type="ARBA" id="ARBA00022679"/>
    </source>
</evidence>
<evidence type="ECO:0000313" key="13">
    <source>
        <dbReference type="EMBL" id="TCP02895.1"/>
    </source>
</evidence>
<keyword evidence="8 13" id="KW-0418">Kinase</keyword>
<dbReference type="GO" id="GO:0005886">
    <property type="term" value="C:plasma membrane"/>
    <property type="evidence" value="ECO:0007669"/>
    <property type="project" value="TreeGrafter"/>
</dbReference>
<comment type="subcellular location">
    <subcellularLocation>
        <location evidence="2">Membrane</location>
        <topology evidence="2">Multi-pass membrane protein</topology>
    </subcellularLocation>
</comment>
<feature type="domain" description="Histidine kinase" evidence="12">
    <location>
        <begin position="246"/>
        <end position="457"/>
    </location>
</feature>
<keyword evidence="9" id="KW-0067">ATP-binding</keyword>